<feature type="non-terminal residue" evidence="1">
    <location>
        <position position="63"/>
    </location>
</feature>
<comment type="caution">
    <text evidence="1">The sequence shown here is derived from an EMBL/GenBank/DDBJ whole genome shotgun (WGS) entry which is preliminary data.</text>
</comment>
<protein>
    <submittedName>
        <fullName evidence="1">Uncharacterized protein</fullName>
    </submittedName>
</protein>
<proteinExistence type="predicted"/>
<keyword evidence="2" id="KW-1185">Reference proteome</keyword>
<dbReference type="Proteomes" id="UP001458415">
    <property type="component" value="Unassembled WGS sequence"/>
</dbReference>
<name>A0ABV1WHB6_9ACTN</name>
<gene>
    <name evidence="1" type="ORF">ABT317_43175</name>
</gene>
<accession>A0ABV1WHB6</accession>
<dbReference type="EMBL" id="JBEPCU010001427">
    <property type="protein sequence ID" value="MER6983579.1"/>
    <property type="molecule type" value="Genomic_DNA"/>
</dbReference>
<organism evidence="1 2">
    <name type="scientific">Streptomyces carpinensis</name>
    <dbReference type="NCBI Taxonomy" id="66369"/>
    <lineage>
        <taxon>Bacteria</taxon>
        <taxon>Bacillati</taxon>
        <taxon>Actinomycetota</taxon>
        <taxon>Actinomycetes</taxon>
        <taxon>Kitasatosporales</taxon>
        <taxon>Streptomycetaceae</taxon>
        <taxon>Streptomyces</taxon>
    </lineage>
</organism>
<sequence length="63" mass="6827">MRTHEWSLTSPALTEQLIEAVSHVRVRDLGTLRRHFPGLGPEEIADHLVTGAVRGTEVVGAGV</sequence>
<reference evidence="1 2" key="1">
    <citation type="submission" date="2024-06" db="EMBL/GenBank/DDBJ databases">
        <title>The Natural Products Discovery Center: Release of the First 8490 Sequenced Strains for Exploring Actinobacteria Biosynthetic Diversity.</title>
        <authorList>
            <person name="Kalkreuter E."/>
            <person name="Kautsar S.A."/>
            <person name="Yang D."/>
            <person name="Bader C.D."/>
            <person name="Teijaro C.N."/>
            <person name="Fluegel L."/>
            <person name="Davis C.M."/>
            <person name="Simpson J.R."/>
            <person name="Lauterbach L."/>
            <person name="Steele A.D."/>
            <person name="Gui C."/>
            <person name="Meng S."/>
            <person name="Li G."/>
            <person name="Viehrig K."/>
            <person name="Ye F."/>
            <person name="Su P."/>
            <person name="Kiefer A.F."/>
            <person name="Nichols A."/>
            <person name="Cepeda A.J."/>
            <person name="Yan W."/>
            <person name="Fan B."/>
            <person name="Jiang Y."/>
            <person name="Adhikari A."/>
            <person name="Zheng C.-J."/>
            <person name="Schuster L."/>
            <person name="Cowan T.M."/>
            <person name="Smanski M.J."/>
            <person name="Chevrette M.G."/>
            <person name="De Carvalho L.P.S."/>
            <person name="Shen B."/>
        </authorList>
    </citation>
    <scope>NUCLEOTIDE SEQUENCE [LARGE SCALE GENOMIC DNA]</scope>
    <source>
        <strain evidence="1 2">NPDC000634</strain>
    </source>
</reference>
<evidence type="ECO:0000313" key="2">
    <source>
        <dbReference type="Proteomes" id="UP001458415"/>
    </source>
</evidence>
<evidence type="ECO:0000313" key="1">
    <source>
        <dbReference type="EMBL" id="MER6983579.1"/>
    </source>
</evidence>